<evidence type="ECO:0000313" key="1">
    <source>
        <dbReference type="EMBL" id="GGN44986.1"/>
    </source>
</evidence>
<comment type="caution">
    <text evidence="1">The sequence shown here is derived from an EMBL/GenBank/DDBJ whole genome shotgun (WGS) entry which is preliminary data.</text>
</comment>
<accession>A0A917XNV9</accession>
<gene>
    <name evidence="1" type="ORF">GCM10011578_096480</name>
</gene>
<evidence type="ECO:0000313" key="2">
    <source>
        <dbReference type="Proteomes" id="UP000653411"/>
    </source>
</evidence>
<dbReference type="AlphaFoldDB" id="A0A917XNV9"/>
<reference evidence="1" key="2">
    <citation type="submission" date="2020-09" db="EMBL/GenBank/DDBJ databases">
        <authorList>
            <person name="Sun Q."/>
            <person name="Zhou Y."/>
        </authorList>
    </citation>
    <scope>NUCLEOTIDE SEQUENCE</scope>
    <source>
        <strain evidence="1">CGMCC 4.7110</strain>
    </source>
</reference>
<organism evidence="1 2">
    <name type="scientific">Streptomyces fuscichromogenes</name>
    <dbReference type="NCBI Taxonomy" id="1324013"/>
    <lineage>
        <taxon>Bacteria</taxon>
        <taxon>Bacillati</taxon>
        <taxon>Actinomycetota</taxon>
        <taxon>Actinomycetes</taxon>
        <taxon>Kitasatosporales</taxon>
        <taxon>Streptomycetaceae</taxon>
        <taxon>Streptomyces</taxon>
    </lineage>
</organism>
<name>A0A917XNV9_9ACTN</name>
<keyword evidence="2" id="KW-1185">Reference proteome</keyword>
<reference evidence="1" key="1">
    <citation type="journal article" date="2014" name="Int. J. Syst. Evol. Microbiol.">
        <title>Complete genome sequence of Corynebacterium casei LMG S-19264T (=DSM 44701T), isolated from a smear-ripened cheese.</title>
        <authorList>
            <consortium name="US DOE Joint Genome Institute (JGI-PGF)"/>
            <person name="Walter F."/>
            <person name="Albersmeier A."/>
            <person name="Kalinowski J."/>
            <person name="Ruckert C."/>
        </authorList>
    </citation>
    <scope>NUCLEOTIDE SEQUENCE</scope>
    <source>
        <strain evidence="1">CGMCC 4.7110</strain>
    </source>
</reference>
<protein>
    <submittedName>
        <fullName evidence="1">Uncharacterized protein</fullName>
    </submittedName>
</protein>
<dbReference type="Proteomes" id="UP000653411">
    <property type="component" value="Unassembled WGS sequence"/>
</dbReference>
<sequence>MKPRGTPSPPRVVTTTTPAANRAIAARKSSELARRTVCVASVMACHHLSRENSVRFRGPDAQGAVSPLCAGRSGVRGAGTNVPSIRPGFRCRAAGRRFPFGFPVRTAARSGRWGHDMNSVFRAAGGQ</sequence>
<dbReference type="EMBL" id="BMML01000045">
    <property type="protein sequence ID" value="GGN44986.1"/>
    <property type="molecule type" value="Genomic_DNA"/>
</dbReference>
<proteinExistence type="predicted"/>